<comment type="caution">
    <text evidence="1">The sequence shown here is derived from an EMBL/GenBank/DDBJ whole genome shotgun (WGS) entry which is preliminary data.</text>
</comment>
<organism evidence="1 2">
    <name type="scientific">Paralabilibaculum antarcticum</name>
    <dbReference type="NCBI Taxonomy" id="2912572"/>
    <lineage>
        <taxon>Bacteria</taxon>
        <taxon>Pseudomonadati</taxon>
        <taxon>Bacteroidota</taxon>
        <taxon>Bacteroidia</taxon>
        <taxon>Marinilabiliales</taxon>
        <taxon>Marinifilaceae</taxon>
        <taxon>Paralabilibaculum</taxon>
    </lineage>
</organism>
<accession>A0ABT5VQ85</accession>
<name>A0ABT5VQ85_9BACT</name>
<evidence type="ECO:0000313" key="1">
    <source>
        <dbReference type="EMBL" id="MDE5417596.1"/>
    </source>
</evidence>
<sequence length="237" mass="27753">MNKIKNYLLIIFILLGSVMTINGQAVAIKKWKGRYPQMKNKYPMSFIAFKGWLPPVPHLFVKTPFTHYYWKVTSVPVTDSKEITGKIKTGLMRLAAKFMERSQFKGRYQETGWIKMMNALQKQIDQKLYNSRFDQLEDLYGLTESFISLYAKLDGLEHLEKGGEVKKLLKQEANQMLEQFLMVNFLESEQGEKLHAFTDLKMSVHKFNGELDYTYNKLKFFHSFTPKQTGSYAFLTH</sequence>
<dbReference type="Proteomes" id="UP001528920">
    <property type="component" value="Unassembled WGS sequence"/>
</dbReference>
<evidence type="ECO:0000313" key="2">
    <source>
        <dbReference type="Proteomes" id="UP001528920"/>
    </source>
</evidence>
<gene>
    <name evidence="1" type="ORF">L3049_06205</name>
</gene>
<dbReference type="EMBL" id="JAKJSC010000001">
    <property type="protein sequence ID" value="MDE5417596.1"/>
    <property type="molecule type" value="Genomic_DNA"/>
</dbReference>
<protein>
    <submittedName>
        <fullName evidence="1">Uncharacterized protein</fullName>
    </submittedName>
</protein>
<proteinExistence type="predicted"/>
<keyword evidence="2" id="KW-1185">Reference proteome</keyword>
<dbReference type="RefSeq" id="WP_275108938.1">
    <property type="nucleotide sequence ID" value="NZ_JAKJSC010000001.1"/>
</dbReference>
<reference evidence="1 2" key="1">
    <citation type="submission" date="2022-01" db="EMBL/GenBank/DDBJ databases">
        <title>Labilibaculum sp. nov, a marine bacterium isolated from Antarctica.</title>
        <authorList>
            <person name="Dai W."/>
        </authorList>
    </citation>
    <scope>NUCLEOTIDE SEQUENCE [LARGE SCALE GENOMIC DNA]</scope>
    <source>
        <strain evidence="1 2">DW002</strain>
    </source>
</reference>